<dbReference type="EMBL" id="LCBC01000017">
    <property type="protein sequence ID" value="KKS03696.1"/>
    <property type="molecule type" value="Genomic_DNA"/>
</dbReference>
<reference evidence="2 3" key="1">
    <citation type="journal article" date="2015" name="Nature">
        <title>rRNA introns, odd ribosomes, and small enigmatic genomes across a large radiation of phyla.</title>
        <authorList>
            <person name="Brown C.T."/>
            <person name="Hug L.A."/>
            <person name="Thomas B.C."/>
            <person name="Sharon I."/>
            <person name="Castelle C.J."/>
            <person name="Singh A."/>
            <person name="Wilkins M.J."/>
            <person name="Williams K.H."/>
            <person name="Banfield J.F."/>
        </authorList>
    </citation>
    <scope>NUCLEOTIDE SEQUENCE [LARGE SCALE GENOMIC DNA]</scope>
</reference>
<gene>
    <name evidence="2" type="ORF">UU56_C0017G0031</name>
</gene>
<evidence type="ECO:0000313" key="3">
    <source>
        <dbReference type="Proteomes" id="UP000034493"/>
    </source>
</evidence>
<protein>
    <submittedName>
        <fullName evidence="2">Uncharacterized protein</fullName>
    </submittedName>
</protein>
<accession>A0A0G0Y2M3</accession>
<proteinExistence type="predicted"/>
<evidence type="ECO:0000256" key="1">
    <source>
        <dbReference type="SAM" id="MobiDB-lite"/>
    </source>
</evidence>
<organism evidence="2 3">
    <name type="scientific">Candidatus Curtissbacteria bacterium GW2011_GWA2_41_24</name>
    <dbReference type="NCBI Taxonomy" id="1618411"/>
    <lineage>
        <taxon>Bacteria</taxon>
        <taxon>Candidatus Curtissiibacteriota</taxon>
    </lineage>
</organism>
<dbReference type="Proteomes" id="UP000034493">
    <property type="component" value="Unassembled WGS sequence"/>
</dbReference>
<name>A0A0G0Y2M3_9BACT</name>
<sequence length="63" mass="6960">MEKIQVTEPLPTRPLTVEEQAAKPTPKSLEQIRVRAGELRRALTTEHLSRIGPSGAGLDIICR</sequence>
<evidence type="ECO:0000313" key="2">
    <source>
        <dbReference type="EMBL" id="KKS03696.1"/>
    </source>
</evidence>
<comment type="caution">
    <text evidence="2">The sequence shown here is derived from an EMBL/GenBank/DDBJ whole genome shotgun (WGS) entry which is preliminary data.</text>
</comment>
<feature type="region of interest" description="Disordered" evidence="1">
    <location>
        <begin position="1"/>
        <end position="27"/>
    </location>
</feature>
<dbReference type="AlphaFoldDB" id="A0A0G0Y2M3"/>